<dbReference type="GO" id="GO:0005524">
    <property type="term" value="F:ATP binding"/>
    <property type="evidence" value="ECO:0007669"/>
    <property type="project" value="InterPro"/>
</dbReference>
<dbReference type="PROSITE" id="PS00662">
    <property type="entry name" value="T2SP_E"/>
    <property type="match status" value="1"/>
</dbReference>
<dbReference type="InterPro" id="IPR027417">
    <property type="entry name" value="P-loop_NTPase"/>
</dbReference>
<dbReference type="SUPFAM" id="SSF52540">
    <property type="entry name" value="P-loop containing nucleoside triphosphate hydrolases"/>
    <property type="match status" value="1"/>
</dbReference>
<dbReference type="RefSeq" id="WP_168609235.1">
    <property type="nucleotide sequence ID" value="NZ_JAAZQD010000003.1"/>
</dbReference>
<dbReference type="Pfam" id="PF00437">
    <property type="entry name" value="T2SSE"/>
    <property type="match status" value="1"/>
</dbReference>
<accession>A0A846ZLQ5</accession>
<dbReference type="Proteomes" id="UP000541636">
    <property type="component" value="Unassembled WGS sequence"/>
</dbReference>
<dbReference type="InterPro" id="IPR006321">
    <property type="entry name" value="PilT/PilU"/>
</dbReference>
<dbReference type="NCBIfam" id="TIGR01420">
    <property type="entry name" value="pilT_fam"/>
    <property type="match status" value="1"/>
</dbReference>
<feature type="domain" description="Bacterial type II secretion system protein E" evidence="3">
    <location>
        <begin position="195"/>
        <end position="209"/>
    </location>
</feature>
<dbReference type="CDD" id="cd01131">
    <property type="entry name" value="PilT"/>
    <property type="match status" value="1"/>
</dbReference>
<dbReference type="GO" id="GO:0016887">
    <property type="term" value="F:ATP hydrolysis activity"/>
    <property type="evidence" value="ECO:0007669"/>
    <property type="project" value="InterPro"/>
</dbReference>
<evidence type="ECO:0000313" key="4">
    <source>
        <dbReference type="EMBL" id="NKZ39144.1"/>
    </source>
</evidence>
<dbReference type="PANTHER" id="PTHR30486:SF12">
    <property type="entry name" value="TYPE IV PILUS ATPASE PILU"/>
    <property type="match status" value="1"/>
</dbReference>
<evidence type="ECO:0000313" key="5">
    <source>
        <dbReference type="Proteomes" id="UP000541636"/>
    </source>
</evidence>
<reference evidence="4 5" key="1">
    <citation type="journal article" date="2017" name="Int. J. Syst. Evol. Microbiol.">
        <title>Oleiagrimonas citrea sp. nov., a marine bacterium isolated from tidal flat sediment and emended description of the genus Oleiagrimonas Fang et al. 2015 and Oleiagrimonas soli.</title>
        <authorList>
            <person name="Yang S.H."/>
            <person name="Seo H.S."/>
            <person name="Seong C.N."/>
            <person name="Kwon K.K."/>
        </authorList>
    </citation>
    <scope>NUCLEOTIDE SEQUENCE [LARGE SCALE GENOMIC DNA]</scope>
    <source>
        <strain evidence="4 5">MEBiC09124</strain>
    </source>
</reference>
<dbReference type="PANTHER" id="PTHR30486">
    <property type="entry name" value="TWITCHING MOTILITY PROTEIN PILT"/>
    <property type="match status" value="1"/>
</dbReference>
<dbReference type="EMBL" id="JAAZQD010000003">
    <property type="protein sequence ID" value="NKZ39144.1"/>
    <property type="molecule type" value="Genomic_DNA"/>
</dbReference>
<gene>
    <name evidence="4" type="ORF">HF690_09290</name>
</gene>
<comment type="similarity">
    <text evidence="1">Belongs to the GSP E family.</text>
</comment>
<organism evidence="4 5">
    <name type="scientific">Oleiagrimonas citrea</name>
    <dbReference type="NCBI Taxonomy" id="1665687"/>
    <lineage>
        <taxon>Bacteria</taxon>
        <taxon>Pseudomonadati</taxon>
        <taxon>Pseudomonadota</taxon>
        <taxon>Gammaproteobacteria</taxon>
        <taxon>Lysobacterales</taxon>
        <taxon>Rhodanobacteraceae</taxon>
        <taxon>Oleiagrimonas</taxon>
    </lineage>
</organism>
<sequence length="386" mass="42567">MGIELTEYLHLMAQRQASDIIFSAGAPPSIKIDGETSYLGKDPLDPAAVHDIAYAMMSEKQQRQFEHEMEMNLALSLSDIGRYRINIYRQRGHVAVAVRYISNNIPGIEALNLPPILHDLIMLQNGLVLMVGGTGSGKSTTLAAMIEYRNRNRSGHILTVEEPIEYEHVHRRSIVDQREVGLDTLSYASALKNAMREAPDVIMIGEIRDRETMQAAMAYAETGHLCLSTLHANNANQALDRIINFFPDSAHHQLFVDLSLNLKGVISQRLLRGTDGKRVPAVEILLSTPYVASLIEKGELSSIKEAMKQSGQHGMLTFDDSLYELYASGRISYADALSHADSHTDLALRVRLEGPAPTEGDHELDNVGLLSDDDEETITGTGTPPN</sequence>
<dbReference type="Gene3D" id="3.40.50.300">
    <property type="entry name" value="P-loop containing nucleotide triphosphate hydrolases"/>
    <property type="match status" value="1"/>
</dbReference>
<name>A0A846ZLQ5_9GAMM</name>
<dbReference type="AlphaFoldDB" id="A0A846ZLQ5"/>
<keyword evidence="5" id="KW-1185">Reference proteome</keyword>
<feature type="region of interest" description="Disordered" evidence="2">
    <location>
        <begin position="355"/>
        <end position="386"/>
    </location>
</feature>
<evidence type="ECO:0000259" key="3">
    <source>
        <dbReference type="PROSITE" id="PS00662"/>
    </source>
</evidence>
<proteinExistence type="inferred from homology"/>
<dbReference type="InterPro" id="IPR001482">
    <property type="entry name" value="T2SS/T4SS_dom"/>
</dbReference>
<dbReference type="Gene3D" id="3.30.450.90">
    <property type="match status" value="1"/>
</dbReference>
<comment type="caution">
    <text evidence="4">The sequence shown here is derived from an EMBL/GenBank/DDBJ whole genome shotgun (WGS) entry which is preliminary data.</text>
</comment>
<protein>
    <submittedName>
        <fullName evidence="4">PilT/PilU family type 4a pilus ATPase</fullName>
    </submittedName>
</protein>
<evidence type="ECO:0000256" key="2">
    <source>
        <dbReference type="SAM" id="MobiDB-lite"/>
    </source>
</evidence>
<dbReference type="InterPro" id="IPR050921">
    <property type="entry name" value="T4SS_GSP_E_ATPase"/>
</dbReference>
<evidence type="ECO:0000256" key="1">
    <source>
        <dbReference type="ARBA" id="ARBA00006611"/>
    </source>
</evidence>